<evidence type="ECO:0000313" key="2">
    <source>
        <dbReference type="EMBL" id="GAA1604583.1"/>
    </source>
</evidence>
<reference evidence="3" key="1">
    <citation type="journal article" date="2019" name="Int. J. Syst. Evol. Microbiol.">
        <title>The Global Catalogue of Microorganisms (GCM) 10K type strain sequencing project: providing services to taxonomists for standard genome sequencing and annotation.</title>
        <authorList>
            <consortium name="The Broad Institute Genomics Platform"/>
            <consortium name="The Broad Institute Genome Sequencing Center for Infectious Disease"/>
            <person name="Wu L."/>
            <person name="Ma J."/>
        </authorList>
    </citation>
    <scope>NUCLEOTIDE SEQUENCE [LARGE SCALE GENOMIC DNA]</scope>
    <source>
        <strain evidence="3">JCM 14969</strain>
    </source>
</reference>
<keyword evidence="3" id="KW-1185">Reference proteome</keyword>
<evidence type="ECO:0008006" key="4">
    <source>
        <dbReference type="Google" id="ProtNLM"/>
    </source>
</evidence>
<feature type="signal peptide" evidence="1">
    <location>
        <begin position="1"/>
        <end position="30"/>
    </location>
</feature>
<dbReference type="Proteomes" id="UP001500393">
    <property type="component" value="Unassembled WGS sequence"/>
</dbReference>
<comment type="caution">
    <text evidence="2">The sequence shown here is derived from an EMBL/GenBank/DDBJ whole genome shotgun (WGS) entry which is preliminary data.</text>
</comment>
<accession>A0ABP4QE98</accession>
<organism evidence="2 3">
    <name type="scientific">Kribbella sancticallisti</name>
    <dbReference type="NCBI Taxonomy" id="460087"/>
    <lineage>
        <taxon>Bacteria</taxon>
        <taxon>Bacillati</taxon>
        <taxon>Actinomycetota</taxon>
        <taxon>Actinomycetes</taxon>
        <taxon>Propionibacteriales</taxon>
        <taxon>Kribbellaceae</taxon>
        <taxon>Kribbella</taxon>
    </lineage>
</organism>
<dbReference type="PROSITE" id="PS51257">
    <property type="entry name" value="PROKAR_LIPOPROTEIN"/>
    <property type="match status" value="1"/>
</dbReference>
<protein>
    <recommendedName>
        <fullName evidence="4">Lipoprotein</fullName>
    </recommendedName>
</protein>
<gene>
    <name evidence="2" type="ORF">GCM10009789_68200</name>
</gene>
<feature type="chain" id="PRO_5047240056" description="Lipoprotein" evidence="1">
    <location>
        <begin position="31"/>
        <end position="158"/>
    </location>
</feature>
<evidence type="ECO:0000256" key="1">
    <source>
        <dbReference type="SAM" id="SignalP"/>
    </source>
</evidence>
<evidence type="ECO:0000313" key="3">
    <source>
        <dbReference type="Proteomes" id="UP001500393"/>
    </source>
</evidence>
<dbReference type="EMBL" id="BAAAOS010000054">
    <property type="protein sequence ID" value="GAA1604583.1"/>
    <property type="molecule type" value="Genomic_DNA"/>
</dbReference>
<keyword evidence="1" id="KW-0732">Signal</keyword>
<sequence>MNRLALVLSAAAVLLTGGCGGSPLSSPTTAASEPVPSAAPPTAALATVAAGTVTVTQEGKAPPNTLWYLRIEDTTAKPLLEQAYPGQPISVTRALPPGVYRVIVWHRPCTGDCPTTGEDGLGPLGQVCGAKLDLTSGAKLQATAQIKTDGGCAIKVAV</sequence>
<name>A0ABP4QE98_9ACTN</name>
<proteinExistence type="predicted"/>